<dbReference type="GO" id="GO:0016020">
    <property type="term" value="C:membrane"/>
    <property type="evidence" value="ECO:0007669"/>
    <property type="project" value="UniProtKB-SubCell"/>
</dbReference>
<accession>A0A9P4IZX5</accession>
<dbReference type="OrthoDB" id="3923077at2759"/>
<comment type="subcellular location">
    <subcellularLocation>
        <location evidence="1">Membrane</location>
        <topology evidence="1">Multi-pass membrane protein</topology>
    </subcellularLocation>
</comment>
<evidence type="ECO:0000256" key="2">
    <source>
        <dbReference type="ARBA" id="ARBA00022692"/>
    </source>
</evidence>
<keyword evidence="3 6" id="KW-1133">Transmembrane helix</keyword>
<feature type="transmembrane region" description="Helical" evidence="6">
    <location>
        <begin position="243"/>
        <end position="265"/>
    </location>
</feature>
<keyword evidence="4 6" id="KW-0472">Membrane</keyword>
<feature type="transmembrane region" description="Helical" evidence="6">
    <location>
        <begin position="200"/>
        <end position="223"/>
    </location>
</feature>
<dbReference type="PANTHER" id="PTHR33048:SF47">
    <property type="entry name" value="INTEGRAL MEMBRANE PROTEIN-RELATED"/>
    <property type="match status" value="1"/>
</dbReference>
<evidence type="ECO:0000256" key="5">
    <source>
        <dbReference type="ARBA" id="ARBA00038359"/>
    </source>
</evidence>
<evidence type="ECO:0000256" key="4">
    <source>
        <dbReference type="ARBA" id="ARBA00023136"/>
    </source>
</evidence>
<keyword evidence="9" id="KW-1185">Reference proteome</keyword>
<evidence type="ECO:0000256" key="3">
    <source>
        <dbReference type="ARBA" id="ARBA00022989"/>
    </source>
</evidence>
<organism evidence="8 9">
    <name type="scientific">Myriangium duriaei CBS 260.36</name>
    <dbReference type="NCBI Taxonomy" id="1168546"/>
    <lineage>
        <taxon>Eukaryota</taxon>
        <taxon>Fungi</taxon>
        <taxon>Dikarya</taxon>
        <taxon>Ascomycota</taxon>
        <taxon>Pezizomycotina</taxon>
        <taxon>Dothideomycetes</taxon>
        <taxon>Dothideomycetidae</taxon>
        <taxon>Myriangiales</taxon>
        <taxon>Myriangiaceae</taxon>
        <taxon>Myriangium</taxon>
    </lineage>
</organism>
<dbReference type="PANTHER" id="PTHR33048">
    <property type="entry name" value="PTH11-LIKE INTEGRAL MEMBRANE PROTEIN (AFU_ORTHOLOGUE AFUA_5G11245)"/>
    <property type="match status" value="1"/>
</dbReference>
<sequence length="377" mass="41168">MDSLAQYRFLADIEIPFQIITTTSVILRFGTRAFLLRRVGIDDYAIVISWACSFGTYVTFLLVLKQITNLIENHAGLDLNALMTYVKIAAVLYVASMAVLKVSLGAFFLHIFRVHRIQRTIIWVLVVVTVCFSIANGVFAAVTCGAAAAFIGDSNQCKALSTYSSISTAWSIFNALGDLLLAALAINAIWAANMKKHTKIVAGFVLVLGTVGGAASVVRLYMIETIDKNFTASAGINLSIWTMVEMCAGITAANLACLRPLLSLVKTKLGRLRLRRRRTAVSLDAVHHARAPLNLYRAVAQPILPDLTTTATTLSDYTNPLGSHNSTHTYALEWELQYEKSLSHSLSTSYPYLSIDDSSTSQSIRPPPRVYGVLPDA</sequence>
<feature type="transmembrane region" description="Helical" evidence="6">
    <location>
        <begin position="121"/>
        <end position="151"/>
    </location>
</feature>
<dbReference type="Proteomes" id="UP000799439">
    <property type="component" value="Unassembled WGS sequence"/>
</dbReference>
<proteinExistence type="inferred from homology"/>
<evidence type="ECO:0000256" key="6">
    <source>
        <dbReference type="SAM" id="Phobius"/>
    </source>
</evidence>
<protein>
    <recommendedName>
        <fullName evidence="7">Rhodopsin domain-containing protein</fullName>
    </recommendedName>
</protein>
<evidence type="ECO:0000259" key="7">
    <source>
        <dbReference type="Pfam" id="PF20684"/>
    </source>
</evidence>
<evidence type="ECO:0000256" key="1">
    <source>
        <dbReference type="ARBA" id="ARBA00004141"/>
    </source>
</evidence>
<feature type="transmembrane region" description="Helical" evidence="6">
    <location>
        <begin position="171"/>
        <end position="193"/>
    </location>
</feature>
<dbReference type="Pfam" id="PF20684">
    <property type="entry name" value="Fung_rhodopsin"/>
    <property type="match status" value="1"/>
</dbReference>
<feature type="transmembrane region" description="Helical" evidence="6">
    <location>
        <begin position="84"/>
        <end position="109"/>
    </location>
</feature>
<comment type="similarity">
    <text evidence="5">Belongs to the SAT4 family.</text>
</comment>
<feature type="domain" description="Rhodopsin" evidence="7">
    <location>
        <begin position="27"/>
        <end position="263"/>
    </location>
</feature>
<gene>
    <name evidence="8" type="ORF">K461DRAFT_296271</name>
</gene>
<feature type="transmembrane region" description="Helical" evidence="6">
    <location>
        <begin position="44"/>
        <end position="64"/>
    </location>
</feature>
<comment type="caution">
    <text evidence="8">The sequence shown here is derived from an EMBL/GenBank/DDBJ whole genome shotgun (WGS) entry which is preliminary data.</text>
</comment>
<dbReference type="EMBL" id="ML996090">
    <property type="protein sequence ID" value="KAF2149853.1"/>
    <property type="molecule type" value="Genomic_DNA"/>
</dbReference>
<dbReference type="InterPro" id="IPR052337">
    <property type="entry name" value="SAT4-like"/>
</dbReference>
<dbReference type="InterPro" id="IPR049326">
    <property type="entry name" value="Rhodopsin_dom_fungi"/>
</dbReference>
<reference evidence="8" key="1">
    <citation type="journal article" date="2020" name="Stud. Mycol.">
        <title>101 Dothideomycetes genomes: a test case for predicting lifestyles and emergence of pathogens.</title>
        <authorList>
            <person name="Haridas S."/>
            <person name="Albert R."/>
            <person name="Binder M."/>
            <person name="Bloem J."/>
            <person name="Labutti K."/>
            <person name="Salamov A."/>
            <person name="Andreopoulos B."/>
            <person name="Baker S."/>
            <person name="Barry K."/>
            <person name="Bills G."/>
            <person name="Bluhm B."/>
            <person name="Cannon C."/>
            <person name="Castanera R."/>
            <person name="Culley D."/>
            <person name="Daum C."/>
            <person name="Ezra D."/>
            <person name="Gonzalez J."/>
            <person name="Henrissat B."/>
            <person name="Kuo A."/>
            <person name="Liang C."/>
            <person name="Lipzen A."/>
            <person name="Lutzoni F."/>
            <person name="Magnuson J."/>
            <person name="Mondo S."/>
            <person name="Nolan M."/>
            <person name="Ohm R."/>
            <person name="Pangilinan J."/>
            <person name="Park H.-J."/>
            <person name="Ramirez L."/>
            <person name="Alfaro M."/>
            <person name="Sun H."/>
            <person name="Tritt A."/>
            <person name="Yoshinaga Y."/>
            <person name="Zwiers L.-H."/>
            <person name="Turgeon B."/>
            <person name="Goodwin S."/>
            <person name="Spatafora J."/>
            <person name="Crous P."/>
            <person name="Grigoriev I."/>
        </authorList>
    </citation>
    <scope>NUCLEOTIDE SEQUENCE</scope>
    <source>
        <strain evidence="8">CBS 260.36</strain>
    </source>
</reference>
<dbReference type="AlphaFoldDB" id="A0A9P4IZX5"/>
<keyword evidence="2 6" id="KW-0812">Transmembrane</keyword>
<evidence type="ECO:0000313" key="8">
    <source>
        <dbReference type="EMBL" id="KAF2149853.1"/>
    </source>
</evidence>
<name>A0A9P4IZX5_9PEZI</name>
<evidence type="ECO:0000313" key="9">
    <source>
        <dbReference type="Proteomes" id="UP000799439"/>
    </source>
</evidence>